<name>A0A2N5GHH4_9BACI</name>
<dbReference type="Proteomes" id="UP000235114">
    <property type="component" value="Unassembled WGS sequence"/>
</dbReference>
<keyword evidence="5" id="KW-1185">Reference proteome</keyword>
<dbReference type="Pfam" id="PF09578">
    <property type="entry name" value="Spore_YabQ"/>
    <property type="match status" value="1"/>
</dbReference>
<dbReference type="Proteomes" id="UP000234951">
    <property type="component" value="Unassembled WGS sequence"/>
</dbReference>
<keyword evidence="1" id="KW-1133">Transmembrane helix</keyword>
<feature type="transmembrane region" description="Helical" evidence="1">
    <location>
        <begin position="6"/>
        <end position="27"/>
    </location>
</feature>
<feature type="transmembrane region" description="Helical" evidence="1">
    <location>
        <begin position="124"/>
        <end position="153"/>
    </location>
</feature>
<sequence>MTLSTQFVTMITMIGMGSLFGACLDTYNRFLHRSARKRWIVFIHDILFWLLQGLVIFYVLYLINHGEIRFYIFIALLCGFAAYQSLFKKFYLKLLEIAIAIVIAVYKIVVKSIELLIFRPLKSLVLFLISIILLLARGVFSLAKLGLSILLFITKVFWKPVKLLFLFVWKLLPKNVKKIVEKLYNNLKGFCVRIKNYIETVRNRWKKTK</sequence>
<accession>A0A2N5GHH4</accession>
<proteinExistence type="predicted"/>
<evidence type="ECO:0000256" key="1">
    <source>
        <dbReference type="SAM" id="Phobius"/>
    </source>
</evidence>
<protein>
    <submittedName>
        <fullName evidence="2">Spore cortex biosynthesis protein YabQ</fullName>
    </submittedName>
</protein>
<evidence type="ECO:0000313" key="4">
    <source>
        <dbReference type="Proteomes" id="UP000234951"/>
    </source>
</evidence>
<feature type="transmembrane region" description="Helical" evidence="1">
    <location>
        <begin position="94"/>
        <end position="118"/>
    </location>
</feature>
<evidence type="ECO:0000313" key="5">
    <source>
        <dbReference type="Proteomes" id="UP000235114"/>
    </source>
</evidence>
<reference evidence="3 5" key="2">
    <citation type="submission" date="2017-12" db="EMBL/GenBank/DDBJ databases">
        <title>Comparative Functional Genomics of Dry Heat Resistant strains isolated from the Viking Spacecraft.</title>
        <authorList>
            <person name="Seuylemezian A."/>
            <person name="Cooper K."/>
            <person name="Vaishampayan P."/>
        </authorList>
    </citation>
    <scope>NUCLEOTIDE SEQUENCE [LARGE SCALE GENOMIC DNA]</scope>
    <source>
        <strain evidence="3 5">ATCC 29669</strain>
    </source>
</reference>
<evidence type="ECO:0000313" key="3">
    <source>
        <dbReference type="EMBL" id="PLS00471.1"/>
    </source>
</evidence>
<reference evidence="2 4" key="1">
    <citation type="submission" date="2017-11" db="EMBL/GenBank/DDBJ databases">
        <title>Comparitive Functional Genomics of Dry Heat Resistant strains isolated from the Viking Spacecraft.</title>
        <authorList>
            <person name="Seuylemezian A."/>
            <person name="Cooper K."/>
            <person name="Vaishampayan P."/>
        </authorList>
    </citation>
    <scope>NUCLEOTIDE SEQUENCE [LARGE SCALE GENOMIC DNA]</scope>
    <source>
        <strain evidence="2 4">M4.6</strain>
    </source>
</reference>
<dbReference type="EMBL" id="PGVD01000010">
    <property type="protein sequence ID" value="PLS00471.1"/>
    <property type="molecule type" value="Genomic_DNA"/>
</dbReference>
<dbReference type="InterPro" id="IPR019074">
    <property type="entry name" value="YabQ"/>
</dbReference>
<organism evidence="2 4">
    <name type="scientific">Bacillus canaveralius</name>
    <dbReference type="NCBI Taxonomy" id="1403243"/>
    <lineage>
        <taxon>Bacteria</taxon>
        <taxon>Bacillati</taxon>
        <taxon>Bacillota</taxon>
        <taxon>Bacilli</taxon>
        <taxon>Bacillales</taxon>
        <taxon>Bacillaceae</taxon>
        <taxon>Bacillus</taxon>
    </lineage>
</organism>
<keyword evidence="1" id="KW-0812">Transmembrane</keyword>
<dbReference type="NCBIfam" id="TIGR02893">
    <property type="entry name" value="spore_yabQ"/>
    <property type="match status" value="1"/>
</dbReference>
<comment type="caution">
    <text evidence="2">The sequence shown here is derived from an EMBL/GenBank/DDBJ whole genome shotgun (WGS) entry which is preliminary data.</text>
</comment>
<feature type="transmembrane region" description="Helical" evidence="1">
    <location>
        <begin position="68"/>
        <end position="87"/>
    </location>
</feature>
<dbReference type="OrthoDB" id="1653819at2"/>
<feature type="transmembrane region" description="Helical" evidence="1">
    <location>
        <begin position="39"/>
        <end position="62"/>
    </location>
</feature>
<dbReference type="EMBL" id="PGVA01000055">
    <property type="protein sequence ID" value="PLR80246.1"/>
    <property type="molecule type" value="Genomic_DNA"/>
</dbReference>
<keyword evidence="1" id="KW-0472">Membrane</keyword>
<gene>
    <name evidence="2" type="primary">yabQ</name>
    <name evidence="2" type="ORF">CU635_18925</name>
    <name evidence="3" type="ORF">CVD25_02725</name>
</gene>
<evidence type="ECO:0000313" key="2">
    <source>
        <dbReference type="EMBL" id="PLR80246.1"/>
    </source>
</evidence>
<dbReference type="RefSeq" id="WP_101578934.1">
    <property type="nucleotide sequence ID" value="NZ_PGVA01000055.1"/>
</dbReference>
<dbReference type="AlphaFoldDB" id="A0A2N5GHH4"/>